<keyword evidence="2" id="KW-0964">Secreted</keyword>
<protein>
    <submittedName>
        <fullName evidence="5">Uncharacterized protein</fullName>
    </submittedName>
</protein>
<keyword evidence="3" id="KW-0732">Signal</keyword>
<keyword evidence="6" id="KW-1185">Reference proteome</keyword>
<feature type="compositionally biased region" description="Low complexity" evidence="4">
    <location>
        <begin position="356"/>
        <end position="387"/>
    </location>
</feature>
<dbReference type="Proteomes" id="UP000320461">
    <property type="component" value="Unassembled WGS sequence"/>
</dbReference>
<dbReference type="PANTHER" id="PTHR36108:SF13">
    <property type="entry name" value="COLOSSIN-B-RELATED"/>
    <property type="match status" value="1"/>
</dbReference>
<dbReference type="EMBL" id="BJLQ01000025">
    <property type="protein sequence ID" value="GEA85076.1"/>
    <property type="molecule type" value="Genomic_DNA"/>
</dbReference>
<feature type="region of interest" description="Disordered" evidence="4">
    <location>
        <begin position="350"/>
        <end position="387"/>
    </location>
</feature>
<evidence type="ECO:0000256" key="4">
    <source>
        <dbReference type="SAM" id="MobiDB-lite"/>
    </source>
</evidence>
<gene>
    <name evidence="5" type="ORF">CGE01nite_23270</name>
</gene>
<evidence type="ECO:0000313" key="6">
    <source>
        <dbReference type="Proteomes" id="UP000320461"/>
    </source>
</evidence>
<comment type="caution">
    <text evidence="5">The sequence shown here is derived from an EMBL/GenBank/DDBJ whole genome shotgun (WGS) entry which is preliminary data.</text>
</comment>
<proteinExistence type="inferred from homology"/>
<organism evidence="5 6">
    <name type="scientific">Cellulomonas gelida</name>
    <dbReference type="NCBI Taxonomy" id="1712"/>
    <lineage>
        <taxon>Bacteria</taxon>
        <taxon>Bacillati</taxon>
        <taxon>Actinomycetota</taxon>
        <taxon>Actinomycetes</taxon>
        <taxon>Micrococcales</taxon>
        <taxon>Cellulomonadaceae</taxon>
        <taxon>Cellulomonas</taxon>
    </lineage>
</organism>
<accession>A0A4Y3KN51</accession>
<dbReference type="RefSeq" id="WP_141371091.1">
    <property type="nucleotide sequence ID" value="NZ_BJLQ01000025.1"/>
</dbReference>
<dbReference type="OrthoDB" id="3760580at2"/>
<reference evidence="5 6" key="1">
    <citation type="submission" date="2019-06" db="EMBL/GenBank/DDBJ databases">
        <title>Whole genome shotgun sequence of Cellulomonas gelida NBRC 3748.</title>
        <authorList>
            <person name="Hosoyama A."/>
            <person name="Uohara A."/>
            <person name="Ohji S."/>
            <person name="Ichikawa N."/>
        </authorList>
    </citation>
    <scope>NUCLEOTIDE SEQUENCE [LARGE SCALE GENOMIC DNA]</scope>
    <source>
        <strain evidence="5 6">NBRC 3748</strain>
    </source>
</reference>
<evidence type="ECO:0000256" key="1">
    <source>
        <dbReference type="ARBA" id="ARBA00007257"/>
    </source>
</evidence>
<sequence length="2022" mass="202245">MARSPRPARVATSVLVEPGAHATPGAAAFLRVHARNVTTSTRDLVVSVVGLEGGWLPAPVSVPGVVPDATVTVELALLPPVGAAPGDYPFVVAVESHATPPAPQERATTLADGSLRVDGVSGLLLSVEPADSTGVRSKRVQVVLANTGDRSARVELDARADAATGGFVHLDARALEVAPHSSVRIGARAGVRRAQVFGTKRRAAFHVTATGDRAPQRFDAAFTARPLLPGSALRATAVLGVAVLWVGMVLAALPWLSDQFSGSGRSVDEQAGNSATPRPGSTTDGSAGGGAAPGTGGGGSGGGSGDGSGGGAGGGTGPGEADEGVRVSGVVTSSDPSAVTVQVVPAGALPAASEQAGSSDGTTSDGTASDGTASDGTAADGTATGSSAAGAGAVIRQAGYVQVDAAAARAVVAAPADESQAPIGKISGLALPVERADVASQRRTTTTGADGAWAFAGLSATGRYLLTFAKAGYETQRFWVTGAEAAAAPLELALTPGRGRLAGVVTGPSGPAGGVVLTISDGTTTVTTRTATSGSVGRWEVDGLSTPSTYLVTASSDTLGAQSALATLPAAGSRTVNLTLRAGVATLAGLVSGRDARGGQGGLGGVRVTARAGDVERSATTVTGDRRGTFVLPGLPVPGRYTLTFEADGYSTQTRRVDLTAGGLDELPVTLASIGGTVNGTARDETGAGVAAAGLTLTGTAGTFKTMSSSDATGTYRFDGIPAGEYTLVAEAFGHEPASAQVTVVGSRPATAELVLRTLEGDGLEATSTIVGRATDAGTGARITCPHLLPGEKCELTVSTVVRAPGEPARTVTVRSQPDRPYELPASGERGLYPGLYRLTLSAPGYEPATVDVTVPMGQVVEAATVAMYPSPSIVGSVSARIGVVPTTTCVVAVPAGEPAPGADPCRQVDDTCESTAGACAFIGLNGSYQIDRLSKGGYTVHVIPPASADYVRPDPVSVTLTPGDVKRVDWLLDRLGVLFVSVYSTDGTGSISPANGATVTAEDGTTTRGATTVDGVARISGLPRGTYTVTATAVSGQTGEATGVQVGLNQEVQTQVVLTRATGDVTMRVVTLLGGTSETPVGGARVTVSGVTGYRGVTPVQSTGTPVAVTTSTGRFTVCTAASGCSTDPEVTALALVENRMDVRVTADGYEPYAQNGVDTTTTAPITLTPTGRAFTGNVVLEGSTNPALEYGDVEFSVTAAPPGVGQISITAASDGTLTWNDSQQPVGSGLIRPGLYKVEASLAGYLSLPPVTLDVLPNQPAPALTVTLRKFGLLRIAVESADTHEDVFGTVITVTRNGTSERRTALPGDEFVDFGQFAPGSYPVEVRAAGFARYTGTVVVTAGQGIEPPWLISLVRLGTIEGTVKSQITPMLVQDVSGALVEGRGPSDVRLSTTTATNGTYSLTGSVETAGLAFGSWQLTASAAGYRSPADDTDTITVGVPSSVPVTGQNLMLDPEPASLTLFATNQGAPAAGLTVRLTYNDGSVPPPAAIPPTCAGPVTDPGPCVDTAAGTYVFRDLKPLTYTLTISGDGFSPLSMPVTIAAGEIRSMTVPVTAPNGSIQGIVQLQQADGSMTNVSGVDVTLDPADPGAASRTATTGTDGRYRFPTVPAGSYTLSVSDDGLSASRVVVLQPGDGLVVDLILTVRTFSLAVTVNSSSDLTGALVNVTSGTTTRAAQPVVRSGTNRFTTTFSQLPAGTWTVALSGPSGHLGVWTQDVTISNADATATFTVAETQVRLRATSAVTGAPGTVAATVSPTSDGDPRDVTLAVGGSDTVLWLPNTGASVTASVTGGWGLTVSPTTIAAGATFQLVTITVEPVATTIAVTSSPATVDLGDDVAVAVRVTAGATAVTAGQAVLERNVGGTWTQIDTGTLATGGANAGTVTLSASTAGWPGGAASLRVRYAGSGLYAASSNVTVPAVTIVLPTAVELTATATVLTATVTTTASGNPAGTVSFQVRITGTWTDIAGCTARPVSTTTGIATCTPSPALAASSAVRARFVGSSSTWATSAWTEAQTPAAGP</sequence>
<dbReference type="Gene3D" id="2.60.40.1120">
    <property type="entry name" value="Carboxypeptidase-like, regulatory domain"/>
    <property type="match status" value="3"/>
</dbReference>
<dbReference type="GO" id="GO:0030246">
    <property type="term" value="F:carbohydrate binding"/>
    <property type="evidence" value="ECO:0007669"/>
    <property type="project" value="InterPro"/>
</dbReference>
<dbReference type="SUPFAM" id="SSF49452">
    <property type="entry name" value="Starch-binding domain-like"/>
    <property type="match status" value="3"/>
</dbReference>
<comment type="similarity">
    <text evidence="1">Belongs to the serine-aspartate repeat-containing protein (SDr) family.</text>
</comment>
<dbReference type="Pfam" id="PF13620">
    <property type="entry name" value="CarboxypepD_reg"/>
    <property type="match status" value="3"/>
</dbReference>
<feature type="region of interest" description="Disordered" evidence="4">
    <location>
        <begin position="262"/>
        <end position="324"/>
    </location>
</feature>
<name>A0A4Y3KN51_9CELL</name>
<feature type="compositionally biased region" description="Gly residues" evidence="4">
    <location>
        <begin position="286"/>
        <end position="318"/>
    </location>
</feature>
<dbReference type="PANTHER" id="PTHR36108">
    <property type="entry name" value="COLOSSIN-B-RELATED"/>
    <property type="match status" value="1"/>
</dbReference>
<dbReference type="InterPro" id="IPR013784">
    <property type="entry name" value="Carb-bd-like_fold"/>
</dbReference>
<evidence type="ECO:0000313" key="5">
    <source>
        <dbReference type="EMBL" id="GEA85076.1"/>
    </source>
</evidence>
<evidence type="ECO:0000256" key="2">
    <source>
        <dbReference type="ARBA" id="ARBA00022525"/>
    </source>
</evidence>
<evidence type="ECO:0000256" key="3">
    <source>
        <dbReference type="ARBA" id="ARBA00022729"/>
    </source>
</evidence>